<gene>
    <name evidence="2" type="ORF">GCM10007879_03640</name>
</gene>
<accession>A0ABQ5UP84</accession>
<keyword evidence="1" id="KW-0472">Membrane</keyword>
<organism evidence="2 3">
    <name type="scientific">Maritalea porphyrae</name>
    <dbReference type="NCBI Taxonomy" id="880732"/>
    <lineage>
        <taxon>Bacteria</taxon>
        <taxon>Pseudomonadati</taxon>
        <taxon>Pseudomonadota</taxon>
        <taxon>Alphaproteobacteria</taxon>
        <taxon>Hyphomicrobiales</taxon>
        <taxon>Devosiaceae</taxon>
        <taxon>Maritalea</taxon>
    </lineage>
</organism>
<dbReference type="EMBL" id="BSNI01000001">
    <property type="protein sequence ID" value="GLQ16115.1"/>
    <property type="molecule type" value="Genomic_DNA"/>
</dbReference>
<dbReference type="SUPFAM" id="SSF53448">
    <property type="entry name" value="Nucleotide-diphospho-sugar transferases"/>
    <property type="match status" value="1"/>
</dbReference>
<keyword evidence="3" id="KW-1185">Reference proteome</keyword>
<keyword evidence="1" id="KW-1133">Transmembrane helix</keyword>
<proteinExistence type="predicted"/>
<evidence type="ECO:0000313" key="2">
    <source>
        <dbReference type="EMBL" id="GLQ16115.1"/>
    </source>
</evidence>
<name>A0ABQ5UP84_9HYPH</name>
<dbReference type="InterPro" id="IPR029044">
    <property type="entry name" value="Nucleotide-diphossugar_trans"/>
</dbReference>
<evidence type="ECO:0000313" key="3">
    <source>
        <dbReference type="Proteomes" id="UP001161405"/>
    </source>
</evidence>
<protein>
    <submittedName>
        <fullName evidence="2">Uncharacterized protein</fullName>
    </submittedName>
</protein>
<dbReference type="Gene3D" id="3.90.550.10">
    <property type="entry name" value="Spore Coat Polysaccharide Biosynthesis Protein SpsA, Chain A"/>
    <property type="match status" value="1"/>
</dbReference>
<reference evidence="2" key="1">
    <citation type="journal article" date="2014" name="Int. J. Syst. Evol. Microbiol.">
        <title>Complete genome of a new Firmicutes species belonging to the dominant human colonic microbiota ('Ruminococcus bicirculans') reveals two chromosomes and a selective capacity to utilize plant glucans.</title>
        <authorList>
            <consortium name="NISC Comparative Sequencing Program"/>
            <person name="Wegmann U."/>
            <person name="Louis P."/>
            <person name="Goesmann A."/>
            <person name="Henrissat B."/>
            <person name="Duncan S.H."/>
            <person name="Flint H.J."/>
        </authorList>
    </citation>
    <scope>NUCLEOTIDE SEQUENCE</scope>
    <source>
        <strain evidence="2">NBRC 107169</strain>
    </source>
</reference>
<keyword evidence="1" id="KW-0812">Transmembrane</keyword>
<sequence>MKVPKFMVPIDGVPLVENTIARLRKLGVQSIELLVRRDDLTAVMQNAVAIDPNPTNSDADKFLSSRDLWNADGQTVLAFADVYYSDCALNEMLVCVPNTIRFLGRNRESSFTGCDHGEIFAVSFTSENHNELDQVLRTFGTGQSRPSGWQLYRKFLATAALPGKPNVSFVHIDDFTEDFDLPRDYKNWLARWQDKANAFVAKRRVKEHRNLIFGAILGTVMTLIGVIIVNVLY</sequence>
<feature type="transmembrane region" description="Helical" evidence="1">
    <location>
        <begin position="211"/>
        <end position="232"/>
    </location>
</feature>
<evidence type="ECO:0000256" key="1">
    <source>
        <dbReference type="SAM" id="Phobius"/>
    </source>
</evidence>
<reference evidence="2" key="2">
    <citation type="submission" date="2023-01" db="EMBL/GenBank/DDBJ databases">
        <title>Draft genome sequence of Maritalea porphyrae strain NBRC 107169.</title>
        <authorList>
            <person name="Sun Q."/>
            <person name="Mori K."/>
        </authorList>
    </citation>
    <scope>NUCLEOTIDE SEQUENCE</scope>
    <source>
        <strain evidence="2">NBRC 107169</strain>
    </source>
</reference>
<dbReference type="Proteomes" id="UP001161405">
    <property type="component" value="Unassembled WGS sequence"/>
</dbReference>
<comment type="caution">
    <text evidence="2">The sequence shown here is derived from an EMBL/GenBank/DDBJ whole genome shotgun (WGS) entry which is preliminary data.</text>
</comment>